<comment type="subcellular location">
    <subcellularLocation>
        <location evidence="3">Cytoplasm</location>
    </subcellularLocation>
    <subcellularLocation>
        <location evidence="2">Nucleus</location>
    </subcellularLocation>
</comment>
<comment type="function">
    <text evidence="1">May be involved in a process influencing telomere capping.</text>
</comment>
<dbReference type="EMBL" id="VIFY01000002">
    <property type="protein sequence ID" value="TQB77388.1"/>
    <property type="molecule type" value="Genomic_DNA"/>
</dbReference>
<evidence type="ECO:0000259" key="9">
    <source>
        <dbReference type="SMART" id="SM01312"/>
    </source>
</evidence>
<dbReference type="InterPro" id="IPR028094">
    <property type="entry name" value="RTC4_C"/>
</dbReference>
<keyword evidence="6" id="KW-0963">Cytoplasm</keyword>
<dbReference type="AlphaFoldDB" id="A0A507R6R5"/>
<feature type="region of interest" description="Disordered" evidence="8">
    <location>
        <begin position="1"/>
        <end position="277"/>
    </location>
</feature>
<feature type="domain" description="Restriction of telomere capping protein 4 C-terminal" evidence="9">
    <location>
        <begin position="401"/>
        <end position="523"/>
    </location>
</feature>
<dbReference type="PANTHER" id="PTHR41391:SF1">
    <property type="entry name" value="RESTRICTION OF TELOMERE CAPPING PROTEIN 4"/>
    <property type="match status" value="1"/>
</dbReference>
<evidence type="ECO:0000256" key="5">
    <source>
        <dbReference type="ARBA" id="ARBA00015162"/>
    </source>
</evidence>
<evidence type="ECO:0000256" key="8">
    <source>
        <dbReference type="SAM" id="MobiDB-lite"/>
    </source>
</evidence>
<dbReference type="STRING" id="5098.A0A507R6R5"/>
<keyword evidence="11" id="KW-1185">Reference proteome</keyword>
<dbReference type="GO" id="GO:0005737">
    <property type="term" value="C:cytoplasm"/>
    <property type="evidence" value="ECO:0007669"/>
    <property type="project" value="UniProtKB-SubCell"/>
</dbReference>
<evidence type="ECO:0000313" key="11">
    <source>
        <dbReference type="Proteomes" id="UP000319663"/>
    </source>
</evidence>
<dbReference type="Pfam" id="PF14474">
    <property type="entry name" value="RTC4"/>
    <property type="match status" value="1"/>
</dbReference>
<comment type="similarity">
    <text evidence="4">Belongs to the RTC4 family.</text>
</comment>
<evidence type="ECO:0000256" key="1">
    <source>
        <dbReference type="ARBA" id="ARBA00002738"/>
    </source>
</evidence>
<evidence type="ECO:0000313" key="10">
    <source>
        <dbReference type="EMBL" id="TQB77388.1"/>
    </source>
</evidence>
<feature type="compositionally biased region" description="Basic and acidic residues" evidence="8">
    <location>
        <begin position="34"/>
        <end position="58"/>
    </location>
</feature>
<feature type="compositionally biased region" description="Acidic residues" evidence="8">
    <location>
        <begin position="71"/>
        <end position="87"/>
    </location>
</feature>
<evidence type="ECO:0000256" key="3">
    <source>
        <dbReference type="ARBA" id="ARBA00004496"/>
    </source>
</evidence>
<feature type="compositionally biased region" description="Polar residues" evidence="8">
    <location>
        <begin position="168"/>
        <end position="183"/>
    </location>
</feature>
<dbReference type="GO" id="GO:0005634">
    <property type="term" value="C:nucleus"/>
    <property type="evidence" value="ECO:0007669"/>
    <property type="project" value="UniProtKB-SubCell"/>
</dbReference>
<accession>A0A507R6R5</accession>
<comment type="caution">
    <text evidence="10">The sequence shown here is derived from an EMBL/GenBank/DDBJ whole genome shotgun (WGS) entry which is preliminary data.</text>
</comment>
<name>A0A507R6R5_MONPU</name>
<dbReference type="Proteomes" id="UP000319663">
    <property type="component" value="Unassembled WGS sequence"/>
</dbReference>
<sequence length="536" mass="59471">MELQAKPDSSHASIRLTRKNGPRKSLLSTFRNKNKNEPSETVKRDSTRRKDSTRKKAPEPGVYDAPVSSSEENETGDDDVSLPEDTMENVKRFKPARKTLEEKLVEDNNNADGTAEQKGEEPNSLSRRGKRRIKSEQESSSPPKRQQGPLKKTLSGLYGGSDDEETLLFSSQSPLRPSKTYGSSGMGKFRRGHPGDKGPRKNAPSSAESSRLNKNRKNSSKEGKEEEGEESGFKVPMEIDIGSPVSKAQPGTSPNPEFKQPPSWPNDTISSSSLATSSTKDHQLFDINYNSSSSSLSSPPSSIPSIQLDLTQEEEMLVNTEESPTDPTESLCPMCKQKVDPDLLRAFMSQPRRRVRDQQRFCESHKRQSAQLEWKDKAYPTIDWEAFDDRIDRHMADLEKLLVPDSSSYYRNILDSAMKSGKARNFRLSLSGDGLETISCGYYGSRGASKMLHAVTVRFSHKLRRLAIADNIVKTAGVAGYAQSVLVPELAMRLVKEDMGVSDESARQILRDSIALGEKMNPALNDVVPVLDESAN</sequence>
<organism evidence="10 11">
    <name type="scientific">Monascus purpureus</name>
    <name type="common">Red mold</name>
    <name type="synonym">Monascus anka</name>
    <dbReference type="NCBI Taxonomy" id="5098"/>
    <lineage>
        <taxon>Eukaryota</taxon>
        <taxon>Fungi</taxon>
        <taxon>Dikarya</taxon>
        <taxon>Ascomycota</taxon>
        <taxon>Pezizomycotina</taxon>
        <taxon>Eurotiomycetes</taxon>
        <taxon>Eurotiomycetidae</taxon>
        <taxon>Eurotiales</taxon>
        <taxon>Aspergillaceae</taxon>
        <taxon>Monascus</taxon>
    </lineage>
</organism>
<evidence type="ECO:0000256" key="7">
    <source>
        <dbReference type="ARBA" id="ARBA00023242"/>
    </source>
</evidence>
<gene>
    <name evidence="10" type="ORF">MPDQ_003026</name>
</gene>
<dbReference type="PANTHER" id="PTHR41391">
    <property type="entry name" value="RESTRICTION OF TELOMERE CAPPING PROTEIN 4"/>
    <property type="match status" value="1"/>
</dbReference>
<reference evidence="10 11" key="1">
    <citation type="submission" date="2019-06" db="EMBL/GenBank/DDBJ databases">
        <title>Wine fermentation using esterase from Monascus purpureus.</title>
        <authorList>
            <person name="Geng C."/>
            <person name="Zhang Y."/>
        </authorList>
    </citation>
    <scope>NUCLEOTIDE SEQUENCE [LARGE SCALE GENOMIC DNA]</scope>
    <source>
        <strain evidence="10">HQ1</strain>
    </source>
</reference>
<evidence type="ECO:0000256" key="4">
    <source>
        <dbReference type="ARBA" id="ARBA00009461"/>
    </source>
</evidence>
<dbReference type="InterPro" id="IPR039024">
    <property type="entry name" value="RTC4"/>
</dbReference>
<keyword evidence="7" id="KW-0539">Nucleus</keyword>
<evidence type="ECO:0000256" key="6">
    <source>
        <dbReference type="ARBA" id="ARBA00022490"/>
    </source>
</evidence>
<evidence type="ECO:0000256" key="2">
    <source>
        <dbReference type="ARBA" id="ARBA00004123"/>
    </source>
</evidence>
<feature type="compositionally biased region" description="Low complexity" evidence="8">
    <location>
        <begin position="268"/>
        <end position="277"/>
    </location>
</feature>
<dbReference type="SMART" id="SM01312">
    <property type="entry name" value="RTC4"/>
    <property type="match status" value="1"/>
</dbReference>
<dbReference type="OrthoDB" id="128308at2759"/>
<protein>
    <recommendedName>
        <fullName evidence="5">Restriction of telomere capping protein 4</fullName>
    </recommendedName>
</protein>
<proteinExistence type="inferred from homology"/>